<sequence>MAPVEGIPDVVSAAAEAPAAATAAAPELAPEAASKIVAQVKHYFSDANLTHDGYMRKGVETDDGWVTFGTLSRFNKLRQLLGVPAEQAPKGRGKGKAPPAPVPESYVTLLAETVAAGVAESDAVEVNGDRTAVRRKAPFEASDEWFRRTVHVKGLPYGQERDALIDELTAYFGAAVGEVALLRLRRNPRTKAFKGNLLVEFATEALAEAAVAAAETLEFETHKLEPALLSAYHDEKLAANEYIQPELRKPGASYPTFEAWCAANGREVPPPLDSERKQHSQAEPEVVAGVLLKFSGADGEAGLGKVKEALGALGEVRFVELERGATEGIVRFKEPVAQTVLENNPKGALLGEDTWLALAPVDEDAQKAFFERAHAASANARGTKRPAGGRGGGRGGHRGKRGRR</sequence>
<gene>
    <name evidence="1" type="ORF">IWQ57_000620</name>
</gene>
<proteinExistence type="predicted"/>
<dbReference type="Proteomes" id="UP001140234">
    <property type="component" value="Unassembled WGS sequence"/>
</dbReference>
<protein>
    <submittedName>
        <fullName evidence="1">Uncharacterized protein</fullName>
    </submittedName>
</protein>
<reference evidence="1" key="1">
    <citation type="submission" date="2022-07" db="EMBL/GenBank/DDBJ databases">
        <title>Phylogenomic reconstructions and comparative analyses of Kickxellomycotina fungi.</title>
        <authorList>
            <person name="Reynolds N.K."/>
            <person name="Stajich J.E."/>
            <person name="Barry K."/>
            <person name="Grigoriev I.V."/>
            <person name="Crous P."/>
            <person name="Smith M.E."/>
        </authorList>
    </citation>
    <scope>NUCLEOTIDE SEQUENCE</scope>
    <source>
        <strain evidence="1">CBS 109366</strain>
    </source>
</reference>
<evidence type="ECO:0000313" key="1">
    <source>
        <dbReference type="EMBL" id="KAJ2774886.1"/>
    </source>
</evidence>
<accession>A0ACC1K6X0</accession>
<dbReference type="EMBL" id="JANBUJ010000055">
    <property type="protein sequence ID" value="KAJ2774886.1"/>
    <property type="molecule type" value="Genomic_DNA"/>
</dbReference>
<keyword evidence="2" id="KW-1185">Reference proteome</keyword>
<evidence type="ECO:0000313" key="2">
    <source>
        <dbReference type="Proteomes" id="UP001140234"/>
    </source>
</evidence>
<name>A0ACC1K6X0_9FUNG</name>
<comment type="caution">
    <text evidence="1">The sequence shown here is derived from an EMBL/GenBank/DDBJ whole genome shotgun (WGS) entry which is preliminary data.</text>
</comment>
<organism evidence="1 2">
    <name type="scientific">Coemansia nantahalensis</name>
    <dbReference type="NCBI Taxonomy" id="2789366"/>
    <lineage>
        <taxon>Eukaryota</taxon>
        <taxon>Fungi</taxon>
        <taxon>Fungi incertae sedis</taxon>
        <taxon>Zoopagomycota</taxon>
        <taxon>Kickxellomycotina</taxon>
        <taxon>Kickxellomycetes</taxon>
        <taxon>Kickxellales</taxon>
        <taxon>Kickxellaceae</taxon>
        <taxon>Coemansia</taxon>
    </lineage>
</organism>